<keyword evidence="2" id="KW-0808">Transferase</keyword>
<evidence type="ECO:0000313" key="3">
    <source>
        <dbReference type="Proteomes" id="UP001151760"/>
    </source>
</evidence>
<dbReference type="InterPro" id="IPR043502">
    <property type="entry name" value="DNA/RNA_pol_sf"/>
</dbReference>
<reference evidence="2" key="1">
    <citation type="journal article" date="2022" name="Int. J. Mol. Sci.">
        <title>Draft Genome of Tanacetum Coccineum: Genomic Comparison of Closely Related Tanacetum-Family Plants.</title>
        <authorList>
            <person name="Yamashiro T."/>
            <person name="Shiraishi A."/>
            <person name="Nakayama K."/>
            <person name="Satake H."/>
        </authorList>
    </citation>
    <scope>NUCLEOTIDE SEQUENCE</scope>
</reference>
<dbReference type="PANTHER" id="PTHR24559:SF444">
    <property type="entry name" value="REVERSE TRANSCRIPTASE DOMAIN-CONTAINING PROTEIN"/>
    <property type="match status" value="1"/>
</dbReference>
<name>A0ABQ4WJA5_9ASTR</name>
<proteinExistence type="predicted"/>
<dbReference type="InterPro" id="IPR000477">
    <property type="entry name" value="RT_dom"/>
</dbReference>
<dbReference type="InterPro" id="IPR053134">
    <property type="entry name" value="RNA-dir_DNA_polymerase"/>
</dbReference>
<feature type="domain" description="Reverse transcriptase" evidence="1">
    <location>
        <begin position="291"/>
        <end position="449"/>
    </location>
</feature>
<dbReference type="Gene3D" id="3.30.70.270">
    <property type="match status" value="1"/>
</dbReference>
<dbReference type="Proteomes" id="UP001151760">
    <property type="component" value="Unassembled WGS sequence"/>
</dbReference>
<comment type="caution">
    <text evidence="2">The sequence shown here is derived from an EMBL/GenBank/DDBJ whole genome shotgun (WGS) entry which is preliminary data.</text>
</comment>
<organism evidence="2 3">
    <name type="scientific">Tanacetum coccineum</name>
    <dbReference type="NCBI Taxonomy" id="301880"/>
    <lineage>
        <taxon>Eukaryota</taxon>
        <taxon>Viridiplantae</taxon>
        <taxon>Streptophyta</taxon>
        <taxon>Embryophyta</taxon>
        <taxon>Tracheophyta</taxon>
        <taxon>Spermatophyta</taxon>
        <taxon>Magnoliopsida</taxon>
        <taxon>eudicotyledons</taxon>
        <taxon>Gunneridae</taxon>
        <taxon>Pentapetalae</taxon>
        <taxon>asterids</taxon>
        <taxon>campanulids</taxon>
        <taxon>Asterales</taxon>
        <taxon>Asteraceae</taxon>
        <taxon>Asteroideae</taxon>
        <taxon>Anthemideae</taxon>
        <taxon>Anthemidinae</taxon>
        <taxon>Tanacetum</taxon>
    </lineage>
</organism>
<dbReference type="SUPFAM" id="SSF56672">
    <property type="entry name" value="DNA/RNA polymerases"/>
    <property type="match status" value="1"/>
</dbReference>
<evidence type="ECO:0000259" key="1">
    <source>
        <dbReference type="Pfam" id="PF00078"/>
    </source>
</evidence>
<keyword evidence="2" id="KW-0695">RNA-directed DNA polymerase</keyword>
<accession>A0ABQ4WJA5</accession>
<dbReference type="Pfam" id="PF00078">
    <property type="entry name" value="RVT_1"/>
    <property type="match status" value="1"/>
</dbReference>
<sequence length="478" mass="53886">MPVEAPILVIRQDESYTKNKVKGLASEGKEITFPSGGSNSSAPVVIKAKIFGREVNRVHMDGGSSCEGKNPGLLGKIPLEITIGDPPLTRKETLNFVIVKSDSPYNMLLGRTTMQKMGIVVSTIHGAIKFHTTEGIGIVFSTYKSNKVKEGMKKIIETPPASEKGVFSCTTIEEKVVVNNKYPEQAVTIGKKLPEHFKERLRDFLRANANVFAWTHADMTGIPRTITVKGKPFNTKQKLNKYSHVKPIKQKRRGLGPDRSTTACKEVEELTKAGILQKVKHQTQVANLVVVKKSDEGWRMCVDFTYINKASPKDCYPLPEIDWKVESLSGFRLKCFLDAYKGYHQIQIAEEDKDKTAFFTREGVYYYRKMPFGLKNVGATYQRLVDKVFHDQIGRNLEVYIDDMVIKITSEEEMLADIKETFERFRSINMKLNPKKCSFVVEEGPFLGHLITKQGIRANPSKVKAITDVEQLKTLKDV</sequence>
<protein>
    <submittedName>
        <fullName evidence="2">Reverse transcriptase domain-containing protein</fullName>
    </submittedName>
</protein>
<reference evidence="2" key="2">
    <citation type="submission" date="2022-01" db="EMBL/GenBank/DDBJ databases">
        <authorList>
            <person name="Yamashiro T."/>
            <person name="Shiraishi A."/>
            <person name="Satake H."/>
            <person name="Nakayama K."/>
        </authorList>
    </citation>
    <scope>NUCLEOTIDE SEQUENCE</scope>
</reference>
<dbReference type="GO" id="GO:0003964">
    <property type="term" value="F:RNA-directed DNA polymerase activity"/>
    <property type="evidence" value="ECO:0007669"/>
    <property type="project" value="UniProtKB-KW"/>
</dbReference>
<keyword evidence="3" id="KW-1185">Reference proteome</keyword>
<gene>
    <name evidence="2" type="ORF">Tco_0626327</name>
</gene>
<dbReference type="EMBL" id="BQNB010008693">
    <property type="protein sequence ID" value="GJS52965.1"/>
    <property type="molecule type" value="Genomic_DNA"/>
</dbReference>
<dbReference type="CDD" id="cd01647">
    <property type="entry name" value="RT_LTR"/>
    <property type="match status" value="1"/>
</dbReference>
<evidence type="ECO:0000313" key="2">
    <source>
        <dbReference type="EMBL" id="GJS52965.1"/>
    </source>
</evidence>
<dbReference type="PANTHER" id="PTHR24559">
    <property type="entry name" value="TRANSPOSON TY3-I GAG-POL POLYPROTEIN"/>
    <property type="match status" value="1"/>
</dbReference>
<dbReference type="InterPro" id="IPR043128">
    <property type="entry name" value="Rev_trsase/Diguanyl_cyclase"/>
</dbReference>
<dbReference type="Gene3D" id="3.10.10.10">
    <property type="entry name" value="HIV Type 1 Reverse Transcriptase, subunit A, domain 1"/>
    <property type="match status" value="1"/>
</dbReference>
<keyword evidence="2" id="KW-0548">Nucleotidyltransferase</keyword>